<dbReference type="Gene3D" id="3.20.20.140">
    <property type="entry name" value="Metal-dependent hydrolases"/>
    <property type="match status" value="1"/>
</dbReference>
<dbReference type="SUPFAM" id="SSF51556">
    <property type="entry name" value="Metallo-dependent hydrolases"/>
    <property type="match status" value="1"/>
</dbReference>
<dbReference type="PANTHER" id="PTHR22642:SF21">
    <property type="entry name" value="PERIPLASMIC PROTEIN"/>
    <property type="match status" value="1"/>
</dbReference>
<sequence length="323" mass="33907">MAYAASVGLTTHLDQGAFEFTGDPGFDGTASEDLFAMHLPVLAVYAAGGGTVRLRTNFLHEDSDTSVPGVTARLQHTFKFFGGDMVRTGAIGEFAVGIADYAGGPVFEAAAARIAQAGWRLEVHSLTAADFQTQIEGFEAVNAATDITALRWVVAHVPLITAEFLGRLKKLGGGVNLSSYQYLAGNGNASRPAGPPFRLVVESGIAAGMGGDGANIAPLNPWIQAYYATTGRNARGDLINPGQQLSRAEVLAMYTRANTWFLGGPDEGQLGVLEVGRLGDVAVLSDDFFAVPDEQLKHIRSVLTLVGGVVVHDSGELTTSARV</sequence>
<dbReference type="Pfam" id="PF07969">
    <property type="entry name" value="Amidohydro_3"/>
    <property type="match status" value="1"/>
</dbReference>
<reference evidence="2" key="1">
    <citation type="journal article" date="2023" name="Mol. Phylogenet. Evol.">
        <title>Genome-scale phylogeny and comparative genomics of the fungal order Sordariales.</title>
        <authorList>
            <person name="Hensen N."/>
            <person name="Bonometti L."/>
            <person name="Westerberg I."/>
            <person name="Brannstrom I.O."/>
            <person name="Guillou S."/>
            <person name="Cros-Aarteil S."/>
            <person name="Calhoun S."/>
            <person name="Haridas S."/>
            <person name="Kuo A."/>
            <person name="Mondo S."/>
            <person name="Pangilinan J."/>
            <person name="Riley R."/>
            <person name="LaButti K."/>
            <person name="Andreopoulos B."/>
            <person name="Lipzen A."/>
            <person name="Chen C."/>
            <person name="Yan M."/>
            <person name="Daum C."/>
            <person name="Ng V."/>
            <person name="Clum A."/>
            <person name="Steindorff A."/>
            <person name="Ohm R.A."/>
            <person name="Martin F."/>
            <person name="Silar P."/>
            <person name="Natvig D.O."/>
            <person name="Lalanne C."/>
            <person name="Gautier V."/>
            <person name="Ament-Velasquez S.L."/>
            <person name="Kruys A."/>
            <person name="Hutchinson M.I."/>
            <person name="Powell A.J."/>
            <person name="Barry K."/>
            <person name="Miller A.N."/>
            <person name="Grigoriev I.V."/>
            <person name="Debuchy R."/>
            <person name="Gladieux P."/>
            <person name="Hiltunen Thoren M."/>
            <person name="Johannesson H."/>
        </authorList>
    </citation>
    <scope>NUCLEOTIDE SEQUENCE</scope>
    <source>
        <strain evidence="2">CBS 958.72</strain>
    </source>
</reference>
<dbReference type="AlphaFoldDB" id="A0AAE0JX12"/>
<name>A0AAE0JX12_9PEZI</name>
<gene>
    <name evidence="2" type="ORF">B0T24DRAFT_636035</name>
</gene>
<evidence type="ECO:0000313" key="3">
    <source>
        <dbReference type="Proteomes" id="UP001287356"/>
    </source>
</evidence>
<protein>
    <submittedName>
        <fullName evidence="2">Amidohydrolase family-domain-containing protein</fullName>
    </submittedName>
</protein>
<organism evidence="2 3">
    <name type="scientific">Lasiosphaeria ovina</name>
    <dbReference type="NCBI Taxonomy" id="92902"/>
    <lineage>
        <taxon>Eukaryota</taxon>
        <taxon>Fungi</taxon>
        <taxon>Dikarya</taxon>
        <taxon>Ascomycota</taxon>
        <taxon>Pezizomycotina</taxon>
        <taxon>Sordariomycetes</taxon>
        <taxon>Sordariomycetidae</taxon>
        <taxon>Sordariales</taxon>
        <taxon>Lasiosphaeriaceae</taxon>
        <taxon>Lasiosphaeria</taxon>
    </lineage>
</organism>
<dbReference type="GO" id="GO:0016810">
    <property type="term" value="F:hydrolase activity, acting on carbon-nitrogen (but not peptide) bonds"/>
    <property type="evidence" value="ECO:0007669"/>
    <property type="project" value="InterPro"/>
</dbReference>
<dbReference type="Gene3D" id="2.30.40.10">
    <property type="entry name" value="Urease, subunit C, domain 1"/>
    <property type="match status" value="1"/>
</dbReference>
<evidence type="ECO:0000313" key="2">
    <source>
        <dbReference type="EMBL" id="KAK3365530.1"/>
    </source>
</evidence>
<dbReference type="Proteomes" id="UP001287356">
    <property type="component" value="Unassembled WGS sequence"/>
</dbReference>
<feature type="domain" description="Amidohydrolase 3" evidence="1">
    <location>
        <begin position="70"/>
        <end position="312"/>
    </location>
</feature>
<keyword evidence="3" id="KW-1185">Reference proteome</keyword>
<accession>A0AAE0JX12</accession>
<dbReference type="InterPro" id="IPR032466">
    <property type="entry name" value="Metal_Hydrolase"/>
</dbReference>
<dbReference type="InterPro" id="IPR011059">
    <property type="entry name" value="Metal-dep_hydrolase_composite"/>
</dbReference>
<reference evidence="2" key="2">
    <citation type="submission" date="2023-06" db="EMBL/GenBank/DDBJ databases">
        <authorList>
            <consortium name="Lawrence Berkeley National Laboratory"/>
            <person name="Haridas S."/>
            <person name="Hensen N."/>
            <person name="Bonometti L."/>
            <person name="Westerberg I."/>
            <person name="Brannstrom I.O."/>
            <person name="Guillou S."/>
            <person name="Cros-Aarteil S."/>
            <person name="Calhoun S."/>
            <person name="Kuo A."/>
            <person name="Mondo S."/>
            <person name="Pangilinan J."/>
            <person name="Riley R."/>
            <person name="Labutti K."/>
            <person name="Andreopoulos B."/>
            <person name="Lipzen A."/>
            <person name="Chen C."/>
            <person name="Yanf M."/>
            <person name="Daum C."/>
            <person name="Ng V."/>
            <person name="Clum A."/>
            <person name="Steindorff A."/>
            <person name="Ohm R."/>
            <person name="Martin F."/>
            <person name="Silar P."/>
            <person name="Natvig D."/>
            <person name="Lalanne C."/>
            <person name="Gautier V."/>
            <person name="Ament-Velasquez S.L."/>
            <person name="Kruys A."/>
            <person name="Hutchinson M.I."/>
            <person name="Powell A.J."/>
            <person name="Barry K."/>
            <person name="Miller A.N."/>
            <person name="Grigoriev I.V."/>
            <person name="Debuchy R."/>
            <person name="Gladieux P."/>
            <person name="Thoren M.H."/>
            <person name="Johannesson H."/>
        </authorList>
    </citation>
    <scope>NUCLEOTIDE SEQUENCE</scope>
    <source>
        <strain evidence="2">CBS 958.72</strain>
    </source>
</reference>
<dbReference type="EMBL" id="JAULSN010000008">
    <property type="protein sequence ID" value="KAK3365530.1"/>
    <property type="molecule type" value="Genomic_DNA"/>
</dbReference>
<dbReference type="PANTHER" id="PTHR22642">
    <property type="entry name" value="IMIDAZOLONEPROPIONASE"/>
    <property type="match status" value="1"/>
</dbReference>
<proteinExistence type="predicted"/>
<evidence type="ECO:0000259" key="1">
    <source>
        <dbReference type="Pfam" id="PF07969"/>
    </source>
</evidence>
<comment type="caution">
    <text evidence="2">The sequence shown here is derived from an EMBL/GenBank/DDBJ whole genome shotgun (WGS) entry which is preliminary data.</text>
</comment>
<dbReference type="InterPro" id="IPR013108">
    <property type="entry name" value="Amidohydro_3"/>
</dbReference>